<keyword evidence="2" id="KW-1185">Reference proteome</keyword>
<sequence>MKTVAASASHCDGWALATAQQNDTTAVIKASIFNYGLH</sequence>
<organism evidence="1 2">
    <name type="scientific">Collimonas arenae</name>
    <dbReference type="NCBI Taxonomy" id="279058"/>
    <lineage>
        <taxon>Bacteria</taxon>
        <taxon>Pseudomonadati</taxon>
        <taxon>Pseudomonadota</taxon>
        <taxon>Betaproteobacteria</taxon>
        <taxon>Burkholderiales</taxon>
        <taxon>Oxalobacteraceae</taxon>
        <taxon>Collimonas</taxon>
    </lineage>
</organism>
<evidence type="ECO:0000313" key="1">
    <source>
        <dbReference type="EMBL" id="AMP12110.1"/>
    </source>
</evidence>
<dbReference type="EMBL" id="CP013235">
    <property type="protein sequence ID" value="AMP12110.1"/>
    <property type="molecule type" value="Genomic_DNA"/>
</dbReference>
<gene>
    <name evidence="1" type="ORF">CAter282_4450</name>
</gene>
<evidence type="ECO:0000313" key="2">
    <source>
        <dbReference type="Proteomes" id="UP000071778"/>
    </source>
</evidence>
<protein>
    <submittedName>
        <fullName evidence="1">Uncharacterized protein</fullName>
    </submittedName>
</protein>
<reference evidence="1 2" key="1">
    <citation type="submission" date="2015-11" db="EMBL/GenBank/DDBJ databases">
        <title>Exploring the genomic traits of fungus-feeding bacterial genus Collimonas.</title>
        <authorList>
            <person name="Song C."/>
            <person name="Schmidt R."/>
            <person name="de Jager V."/>
            <person name="Krzyzanowska D."/>
            <person name="Jongedijk E."/>
            <person name="Cankar K."/>
            <person name="Beekwilder J."/>
            <person name="van Veen A."/>
            <person name="de Boer W."/>
            <person name="van Veen J.A."/>
            <person name="Garbeva P."/>
        </authorList>
    </citation>
    <scope>NUCLEOTIDE SEQUENCE [LARGE SCALE GENOMIC DNA]</scope>
    <source>
        <strain evidence="1 2">Ter282</strain>
    </source>
</reference>
<dbReference type="Proteomes" id="UP000071778">
    <property type="component" value="Chromosome"/>
</dbReference>
<dbReference type="AlphaFoldDB" id="A0A127QPR1"/>
<name>A0A127QPR1_9BURK</name>
<proteinExistence type="predicted"/>
<accession>A0A127QPR1</accession>